<accession>A0ABR7TR17</accession>
<dbReference type="EMBL" id="JACVFC010000003">
    <property type="protein sequence ID" value="MBC9932926.1"/>
    <property type="molecule type" value="Genomic_DNA"/>
</dbReference>
<feature type="signal peptide" evidence="1">
    <location>
        <begin position="1"/>
        <end position="24"/>
    </location>
</feature>
<dbReference type="Proteomes" id="UP000659124">
    <property type="component" value="Unassembled WGS sequence"/>
</dbReference>
<dbReference type="InterPro" id="IPR012334">
    <property type="entry name" value="Pectin_lyas_fold"/>
</dbReference>
<evidence type="ECO:0008006" key="4">
    <source>
        <dbReference type="Google" id="ProtNLM"/>
    </source>
</evidence>
<organism evidence="2 3">
    <name type="scientific">Chitinophaga qingshengii</name>
    <dbReference type="NCBI Taxonomy" id="1569794"/>
    <lineage>
        <taxon>Bacteria</taxon>
        <taxon>Pseudomonadati</taxon>
        <taxon>Bacteroidota</taxon>
        <taxon>Chitinophagia</taxon>
        <taxon>Chitinophagales</taxon>
        <taxon>Chitinophagaceae</taxon>
        <taxon>Chitinophaga</taxon>
    </lineage>
</organism>
<dbReference type="InterPro" id="IPR011050">
    <property type="entry name" value="Pectin_lyase_fold/virulence"/>
</dbReference>
<gene>
    <name evidence="2" type="ORF">ICL07_21235</name>
</gene>
<comment type="caution">
    <text evidence="2">The sequence shown here is derived from an EMBL/GenBank/DDBJ whole genome shotgun (WGS) entry which is preliminary data.</text>
</comment>
<evidence type="ECO:0000313" key="3">
    <source>
        <dbReference type="Proteomes" id="UP000659124"/>
    </source>
</evidence>
<feature type="chain" id="PRO_5045518455" description="Pectate lyase superfamily protein domain-containing protein" evidence="1">
    <location>
        <begin position="25"/>
        <end position="514"/>
    </location>
</feature>
<dbReference type="Gene3D" id="2.160.20.10">
    <property type="entry name" value="Single-stranded right-handed beta-helix, Pectin lyase-like"/>
    <property type="match status" value="1"/>
</dbReference>
<name>A0ABR7TR17_9BACT</name>
<proteinExistence type="predicted"/>
<dbReference type="SUPFAM" id="SSF51126">
    <property type="entry name" value="Pectin lyase-like"/>
    <property type="match status" value="1"/>
</dbReference>
<evidence type="ECO:0000256" key="1">
    <source>
        <dbReference type="SAM" id="SignalP"/>
    </source>
</evidence>
<evidence type="ECO:0000313" key="2">
    <source>
        <dbReference type="EMBL" id="MBC9932926.1"/>
    </source>
</evidence>
<reference evidence="2 3" key="1">
    <citation type="submission" date="2020-09" db="EMBL/GenBank/DDBJ databases">
        <title>Genome sequences of type strains of Chitinophaga qingshengii and Chitinophaga varians.</title>
        <authorList>
            <person name="Kittiwongwattana C."/>
        </authorList>
    </citation>
    <scope>NUCLEOTIDE SEQUENCE [LARGE SCALE GENOMIC DNA]</scope>
    <source>
        <strain evidence="2 3">JCM 30026</strain>
    </source>
</reference>
<sequence>MHYLSRFSCCLALLLLFNISISQAQECGEAPWVSLDAMGKLSYRTLERGDRIMDFSYAGYGGGGVALPEVPVQVRLQPLPGDNTAAIQAALDQVAALPLVNGFRGAVLLAPGAYVCSEPLVIRAGGVVLRGSGSGENGSILQLSGKPHMGVTVRGESITRTAGPGTVISSSYVPAGSLSFTVTDATGFNPGDTIRITRPVTPEWVRFMGMDSLVRDGKKQTWITGDITTERVITTISGHSITLDVPLPDAYDAAYTKPGGVTVNKITTAGTIRQCGIEQLRIVSPGQSGTINERHHQAFSMSGVTDAWARDISIYNTVNSINVTGKRITLQAVSIFHELSTIGAAKPADLNGSGTQLLFDRCSITGDNVFFLATGAKVTGPIVLLHCTFNGKGWIQPHQRWATGLLADNCTVPDGGIDFMNRGEMGSGHGWAIGWAVAWNCQARSFLNQRPPGAANWVIGSTGEKQQRPMPFEQGPLVPEGIYSSHGKPVQPQSLYLSQLAERLGQAALKHIGY</sequence>
<protein>
    <recommendedName>
        <fullName evidence="4">Pectate lyase superfamily protein domain-containing protein</fullName>
    </recommendedName>
</protein>
<keyword evidence="1" id="KW-0732">Signal</keyword>
<keyword evidence="3" id="KW-1185">Reference proteome</keyword>
<dbReference type="RefSeq" id="WP_188090054.1">
    <property type="nucleotide sequence ID" value="NZ_JACVFC010000003.1"/>
</dbReference>